<dbReference type="PROSITE" id="PS51885">
    <property type="entry name" value="NEPRILYSIN"/>
    <property type="match status" value="1"/>
</dbReference>
<evidence type="ECO:0000259" key="9">
    <source>
        <dbReference type="Pfam" id="PF01431"/>
    </source>
</evidence>
<dbReference type="PANTHER" id="PTHR11733:SF167">
    <property type="entry name" value="FI17812P1-RELATED"/>
    <property type="match status" value="1"/>
</dbReference>
<reference evidence="12" key="1">
    <citation type="journal article" date="2019" name="Int. J. Syst. Evol. Microbiol.">
        <title>The Global Catalogue of Microorganisms (GCM) 10K type strain sequencing project: providing services to taxonomists for standard genome sequencing and annotation.</title>
        <authorList>
            <consortium name="The Broad Institute Genomics Platform"/>
            <consortium name="The Broad Institute Genome Sequencing Center for Infectious Disease"/>
            <person name="Wu L."/>
            <person name="Ma J."/>
        </authorList>
    </citation>
    <scope>NUCLEOTIDE SEQUENCE [LARGE SCALE GENOMIC DNA]</scope>
    <source>
        <strain evidence="12">JCM 17224</strain>
    </source>
</reference>
<dbReference type="InterPro" id="IPR000718">
    <property type="entry name" value="Peptidase_M13"/>
</dbReference>
<feature type="domain" description="Peptidase M13 C-terminal" evidence="9">
    <location>
        <begin position="499"/>
        <end position="703"/>
    </location>
</feature>
<comment type="similarity">
    <text evidence="2">Belongs to the peptidase M13 family.</text>
</comment>
<dbReference type="InterPro" id="IPR024079">
    <property type="entry name" value="MetalloPept_cat_dom_sf"/>
</dbReference>
<sequence>MTRKNNLLLALSAASGLTLWGCATSKTTAPATTAVTPAAVNPTALANEAPVLKGVGLDMANADKSVAPCDNFFQYASGTWLKNNPIPAAESRWSSWNLLINQNEAVMRQILDDAAANRTATKGSNRQKVGDFYATAMDSAAIEAAGLKYLKPELDRIAAIKDLKGLQLNLNRHRELRTGSIFSLGVNQDRKKSTEYVVYMSQSGLSMPDRDYYLKDDARSKTVRAAYVTYLTNTFRQLGDNAATAQKNAATVLRLETRLAKASKDRVALRDPYANYNKMTVAQVSQQFPNLAVPNLLKQAGLASAKEIIVGQPEFMKEASAALKSEPLNDWKAYLRWHLVSSVTNALPKTYVEESFKFNQVLTGAKQQQPRWKRMLRATDGTLGEAFGQLYVDKAFTPATKQKALEMVNNIRESMGEHIQQSDWMSAATKEEALKKLNAFVVKIGYPDQWKDYSALTISRESYLKNVLTAREWETADYLKRYGGPVRRGDWGMTPPTVNAYYNSSLNEIVFPAGIMQPPFFDPKADDAVNYGGMGAVIGHEITHGFDDKGRQSDAEGNLRDWWTKEDTEKFTQRADMVGAQYDAFMPLDSVHVNGKLTMGENLADFGGLSLAYSALQKQLQKQYGSNPRPLYDGLTPEQRFFLSWAQIWRTNARPEYLRQQVLTDPHSPAQFRTNGPLMNMPEFYEAFGCKDDAKMVRAKNQRAKIW</sequence>
<feature type="signal peptide" evidence="8">
    <location>
        <begin position="1"/>
        <end position="23"/>
    </location>
</feature>
<keyword evidence="6" id="KW-0862">Zinc</keyword>
<keyword evidence="3" id="KW-0645">Protease</keyword>
<evidence type="ECO:0000256" key="6">
    <source>
        <dbReference type="ARBA" id="ARBA00022833"/>
    </source>
</evidence>
<dbReference type="EMBL" id="BAABDJ010000037">
    <property type="protein sequence ID" value="GAA4016379.1"/>
    <property type="molecule type" value="Genomic_DNA"/>
</dbReference>
<proteinExistence type="inferred from homology"/>
<dbReference type="InterPro" id="IPR008753">
    <property type="entry name" value="Peptidase_M13_N"/>
</dbReference>
<evidence type="ECO:0000256" key="3">
    <source>
        <dbReference type="ARBA" id="ARBA00022670"/>
    </source>
</evidence>
<accession>A0ABP7STJ9</accession>
<comment type="cofactor">
    <cofactor evidence="1">
        <name>Zn(2+)</name>
        <dbReference type="ChEBI" id="CHEBI:29105"/>
    </cofactor>
</comment>
<evidence type="ECO:0000256" key="7">
    <source>
        <dbReference type="ARBA" id="ARBA00023049"/>
    </source>
</evidence>
<evidence type="ECO:0000256" key="4">
    <source>
        <dbReference type="ARBA" id="ARBA00022723"/>
    </source>
</evidence>
<keyword evidence="8" id="KW-0732">Signal</keyword>
<dbReference type="Pfam" id="PF05649">
    <property type="entry name" value="Peptidase_M13_N"/>
    <property type="match status" value="1"/>
</dbReference>
<gene>
    <name evidence="11" type="ORF">GCM10022408_32280</name>
</gene>
<comment type="caution">
    <text evidence="11">The sequence shown here is derived from an EMBL/GenBank/DDBJ whole genome shotgun (WGS) entry which is preliminary data.</text>
</comment>
<evidence type="ECO:0000256" key="1">
    <source>
        <dbReference type="ARBA" id="ARBA00001947"/>
    </source>
</evidence>
<protein>
    <submittedName>
        <fullName evidence="11">M13 family metallopeptidase</fullName>
    </submittedName>
</protein>
<dbReference type="CDD" id="cd08662">
    <property type="entry name" value="M13"/>
    <property type="match status" value="1"/>
</dbReference>
<keyword evidence="7" id="KW-0482">Metalloprotease</keyword>
<feature type="domain" description="Peptidase M13 N-terminal" evidence="10">
    <location>
        <begin position="68"/>
        <end position="447"/>
    </location>
</feature>
<evidence type="ECO:0000256" key="2">
    <source>
        <dbReference type="ARBA" id="ARBA00007357"/>
    </source>
</evidence>
<feature type="chain" id="PRO_5045672810" evidence="8">
    <location>
        <begin position="24"/>
        <end position="707"/>
    </location>
</feature>
<dbReference type="PRINTS" id="PR00786">
    <property type="entry name" value="NEPRILYSIN"/>
</dbReference>
<dbReference type="InterPro" id="IPR018497">
    <property type="entry name" value="Peptidase_M13_C"/>
</dbReference>
<dbReference type="Gene3D" id="3.40.390.10">
    <property type="entry name" value="Collagenase (Catalytic Domain)"/>
    <property type="match status" value="1"/>
</dbReference>
<dbReference type="PANTHER" id="PTHR11733">
    <property type="entry name" value="ZINC METALLOPROTEASE FAMILY M13 NEPRILYSIN-RELATED"/>
    <property type="match status" value="1"/>
</dbReference>
<dbReference type="InterPro" id="IPR042089">
    <property type="entry name" value="Peptidase_M13_dom_2"/>
</dbReference>
<dbReference type="Proteomes" id="UP001500567">
    <property type="component" value="Unassembled WGS sequence"/>
</dbReference>
<evidence type="ECO:0000313" key="12">
    <source>
        <dbReference type="Proteomes" id="UP001500567"/>
    </source>
</evidence>
<dbReference type="SUPFAM" id="SSF55486">
    <property type="entry name" value="Metalloproteases ('zincins'), catalytic domain"/>
    <property type="match status" value="1"/>
</dbReference>
<keyword evidence="5" id="KW-0378">Hydrolase</keyword>
<organism evidence="11 12">
    <name type="scientific">Hymenobacter fastidiosus</name>
    <dbReference type="NCBI Taxonomy" id="486264"/>
    <lineage>
        <taxon>Bacteria</taxon>
        <taxon>Pseudomonadati</taxon>
        <taxon>Bacteroidota</taxon>
        <taxon>Cytophagia</taxon>
        <taxon>Cytophagales</taxon>
        <taxon>Hymenobacteraceae</taxon>
        <taxon>Hymenobacter</taxon>
    </lineage>
</organism>
<keyword evidence="4" id="KW-0479">Metal-binding</keyword>
<keyword evidence="12" id="KW-1185">Reference proteome</keyword>
<evidence type="ECO:0000259" key="10">
    <source>
        <dbReference type="Pfam" id="PF05649"/>
    </source>
</evidence>
<dbReference type="Pfam" id="PF01431">
    <property type="entry name" value="Peptidase_M13"/>
    <property type="match status" value="1"/>
</dbReference>
<evidence type="ECO:0000256" key="8">
    <source>
        <dbReference type="SAM" id="SignalP"/>
    </source>
</evidence>
<evidence type="ECO:0000256" key="5">
    <source>
        <dbReference type="ARBA" id="ARBA00022801"/>
    </source>
</evidence>
<name>A0ABP7STJ9_9BACT</name>
<dbReference type="Gene3D" id="1.10.1380.10">
    <property type="entry name" value="Neutral endopeptidase , domain2"/>
    <property type="match status" value="1"/>
</dbReference>
<evidence type="ECO:0000313" key="11">
    <source>
        <dbReference type="EMBL" id="GAA4016379.1"/>
    </source>
</evidence>
<dbReference type="RefSeq" id="WP_345074420.1">
    <property type="nucleotide sequence ID" value="NZ_BAABDJ010000037.1"/>
</dbReference>